<dbReference type="RefSeq" id="XP_005824273.1">
    <property type="nucleotide sequence ID" value="XM_005824216.1"/>
</dbReference>
<dbReference type="EnsemblProtists" id="EKX37293">
    <property type="protein sequence ID" value="EKX37293"/>
    <property type="gene ID" value="GUITHDRAFT_116560"/>
</dbReference>
<dbReference type="Proteomes" id="UP000011087">
    <property type="component" value="Unassembled WGS sequence"/>
</dbReference>
<gene>
    <name evidence="1" type="ORF">GUITHDRAFT_116560</name>
</gene>
<dbReference type="HOGENOM" id="CLU_1006298_0_0_1"/>
<reference evidence="3" key="2">
    <citation type="submission" date="2012-11" db="EMBL/GenBank/DDBJ databases">
        <authorList>
            <person name="Kuo A."/>
            <person name="Curtis B.A."/>
            <person name="Tanifuji G."/>
            <person name="Burki F."/>
            <person name="Gruber A."/>
            <person name="Irimia M."/>
            <person name="Maruyama S."/>
            <person name="Arias M.C."/>
            <person name="Ball S.G."/>
            <person name="Gile G.H."/>
            <person name="Hirakawa Y."/>
            <person name="Hopkins J.F."/>
            <person name="Rensing S.A."/>
            <person name="Schmutz J."/>
            <person name="Symeonidi A."/>
            <person name="Elias M."/>
            <person name="Eveleigh R.J."/>
            <person name="Herman E.K."/>
            <person name="Klute M.J."/>
            <person name="Nakayama T."/>
            <person name="Obornik M."/>
            <person name="Reyes-Prieto A."/>
            <person name="Armbrust E.V."/>
            <person name="Aves S.J."/>
            <person name="Beiko R.G."/>
            <person name="Coutinho P."/>
            <person name="Dacks J.B."/>
            <person name="Durnford D.G."/>
            <person name="Fast N.M."/>
            <person name="Green B.R."/>
            <person name="Grisdale C."/>
            <person name="Hempe F."/>
            <person name="Henrissat B."/>
            <person name="Hoppner M.P."/>
            <person name="Ishida K.-I."/>
            <person name="Kim E."/>
            <person name="Koreny L."/>
            <person name="Kroth P.G."/>
            <person name="Liu Y."/>
            <person name="Malik S.-B."/>
            <person name="Maier U.G."/>
            <person name="McRose D."/>
            <person name="Mock T."/>
            <person name="Neilson J.A."/>
            <person name="Onodera N.T."/>
            <person name="Poole A.M."/>
            <person name="Pritham E.J."/>
            <person name="Richards T.A."/>
            <person name="Rocap G."/>
            <person name="Roy S.W."/>
            <person name="Sarai C."/>
            <person name="Schaack S."/>
            <person name="Shirato S."/>
            <person name="Slamovits C.H."/>
            <person name="Spencer D.F."/>
            <person name="Suzuki S."/>
            <person name="Worden A.Z."/>
            <person name="Zauner S."/>
            <person name="Barry K."/>
            <person name="Bell C."/>
            <person name="Bharti A.K."/>
            <person name="Crow J.A."/>
            <person name="Grimwood J."/>
            <person name="Kramer R."/>
            <person name="Lindquist E."/>
            <person name="Lucas S."/>
            <person name="Salamov A."/>
            <person name="McFadden G.I."/>
            <person name="Lane C.E."/>
            <person name="Keeling P.J."/>
            <person name="Gray M.W."/>
            <person name="Grigoriev I.V."/>
            <person name="Archibald J.M."/>
        </authorList>
    </citation>
    <scope>NUCLEOTIDE SEQUENCE</scope>
    <source>
        <strain evidence="3">CCMP2712</strain>
    </source>
</reference>
<evidence type="ECO:0000313" key="3">
    <source>
        <dbReference type="Proteomes" id="UP000011087"/>
    </source>
</evidence>
<evidence type="ECO:0000313" key="2">
    <source>
        <dbReference type="EnsemblProtists" id="EKX37293"/>
    </source>
</evidence>
<reference evidence="2" key="3">
    <citation type="submission" date="2015-06" db="UniProtKB">
        <authorList>
            <consortium name="EnsemblProtists"/>
        </authorList>
    </citation>
    <scope>IDENTIFICATION</scope>
</reference>
<name>L1IM04_GUITC</name>
<proteinExistence type="predicted"/>
<reference evidence="1 3" key="1">
    <citation type="journal article" date="2012" name="Nature">
        <title>Algal genomes reveal evolutionary mosaicism and the fate of nucleomorphs.</title>
        <authorList>
            <consortium name="DOE Joint Genome Institute"/>
            <person name="Curtis B.A."/>
            <person name="Tanifuji G."/>
            <person name="Burki F."/>
            <person name="Gruber A."/>
            <person name="Irimia M."/>
            <person name="Maruyama S."/>
            <person name="Arias M.C."/>
            <person name="Ball S.G."/>
            <person name="Gile G.H."/>
            <person name="Hirakawa Y."/>
            <person name="Hopkins J.F."/>
            <person name="Kuo A."/>
            <person name="Rensing S.A."/>
            <person name="Schmutz J."/>
            <person name="Symeonidi A."/>
            <person name="Elias M."/>
            <person name="Eveleigh R.J."/>
            <person name="Herman E.K."/>
            <person name="Klute M.J."/>
            <person name="Nakayama T."/>
            <person name="Obornik M."/>
            <person name="Reyes-Prieto A."/>
            <person name="Armbrust E.V."/>
            <person name="Aves S.J."/>
            <person name="Beiko R.G."/>
            <person name="Coutinho P."/>
            <person name="Dacks J.B."/>
            <person name="Durnford D.G."/>
            <person name="Fast N.M."/>
            <person name="Green B.R."/>
            <person name="Grisdale C.J."/>
            <person name="Hempel F."/>
            <person name="Henrissat B."/>
            <person name="Hoppner M.P."/>
            <person name="Ishida K."/>
            <person name="Kim E."/>
            <person name="Koreny L."/>
            <person name="Kroth P.G."/>
            <person name="Liu Y."/>
            <person name="Malik S.B."/>
            <person name="Maier U.G."/>
            <person name="McRose D."/>
            <person name="Mock T."/>
            <person name="Neilson J.A."/>
            <person name="Onodera N.T."/>
            <person name="Poole A.M."/>
            <person name="Pritham E.J."/>
            <person name="Richards T.A."/>
            <person name="Rocap G."/>
            <person name="Roy S.W."/>
            <person name="Sarai C."/>
            <person name="Schaack S."/>
            <person name="Shirato S."/>
            <person name="Slamovits C.H."/>
            <person name="Spencer D.F."/>
            <person name="Suzuki S."/>
            <person name="Worden A.Z."/>
            <person name="Zauner S."/>
            <person name="Barry K."/>
            <person name="Bell C."/>
            <person name="Bharti A.K."/>
            <person name="Crow J.A."/>
            <person name="Grimwood J."/>
            <person name="Kramer R."/>
            <person name="Lindquist E."/>
            <person name="Lucas S."/>
            <person name="Salamov A."/>
            <person name="McFadden G.I."/>
            <person name="Lane C.E."/>
            <person name="Keeling P.J."/>
            <person name="Gray M.W."/>
            <person name="Grigoriev I.V."/>
            <person name="Archibald J.M."/>
        </authorList>
    </citation>
    <scope>NUCLEOTIDE SEQUENCE</scope>
    <source>
        <strain evidence="1 3">CCMP2712</strain>
    </source>
</reference>
<accession>L1IM04</accession>
<dbReference type="EMBL" id="JH993061">
    <property type="protein sequence ID" value="EKX37293.1"/>
    <property type="molecule type" value="Genomic_DNA"/>
</dbReference>
<protein>
    <submittedName>
        <fullName evidence="1 2">Uncharacterized protein</fullName>
    </submittedName>
</protein>
<dbReference type="AlphaFoldDB" id="L1IM04"/>
<dbReference type="PaxDb" id="55529-EKX37293"/>
<organism evidence="1">
    <name type="scientific">Guillardia theta (strain CCMP2712)</name>
    <name type="common">Cryptophyte</name>
    <dbReference type="NCBI Taxonomy" id="905079"/>
    <lineage>
        <taxon>Eukaryota</taxon>
        <taxon>Cryptophyceae</taxon>
        <taxon>Pyrenomonadales</taxon>
        <taxon>Geminigeraceae</taxon>
        <taxon>Guillardia</taxon>
    </lineage>
</organism>
<dbReference type="KEGG" id="gtt:GUITHDRAFT_116560"/>
<sequence>MPVKTSKGCLAIEMAREQRWEELEDYYMNNTVVRKTSYKYLSIQCFCLVSDGEALRDIRSSTAALHAAKDVVSSYPPLTDTSKADTYVLAYSPEDAKSFRDRAMEAVKYFLGEQRADNPRWRVCSIVLMYFLRYEDTRFSTRRLLAYFYSCMDEFIAGPELVKDVLEYIGRNKISSPSFEAWKASQTGRSISDDKLLIAILDYTISKEMRRVISDPDERDEALEIWSKVIDGCLDPSVSWEEGMDKIEEHLRNKTDLQGGQEVLFYLYVLERSVEVD</sequence>
<dbReference type="GeneID" id="17294045"/>
<evidence type="ECO:0000313" key="1">
    <source>
        <dbReference type="EMBL" id="EKX37293.1"/>
    </source>
</evidence>
<keyword evidence="3" id="KW-1185">Reference proteome</keyword>